<accession>A0ABP0R0N8</accession>
<dbReference type="Proteomes" id="UP001642484">
    <property type="component" value="Unassembled WGS sequence"/>
</dbReference>
<dbReference type="EMBL" id="CAXAMN010025106">
    <property type="protein sequence ID" value="CAK9092692.1"/>
    <property type="molecule type" value="Genomic_DNA"/>
</dbReference>
<organism evidence="1 2">
    <name type="scientific">Durusdinium trenchii</name>
    <dbReference type="NCBI Taxonomy" id="1381693"/>
    <lineage>
        <taxon>Eukaryota</taxon>
        <taxon>Sar</taxon>
        <taxon>Alveolata</taxon>
        <taxon>Dinophyceae</taxon>
        <taxon>Suessiales</taxon>
        <taxon>Symbiodiniaceae</taxon>
        <taxon>Durusdinium</taxon>
    </lineage>
</organism>
<gene>
    <name evidence="1" type="ORF">CCMP2556_LOCUS44373</name>
</gene>
<evidence type="ECO:0008006" key="3">
    <source>
        <dbReference type="Google" id="ProtNLM"/>
    </source>
</evidence>
<reference evidence="1 2" key="1">
    <citation type="submission" date="2024-02" db="EMBL/GenBank/DDBJ databases">
        <authorList>
            <person name="Chen Y."/>
            <person name="Shah S."/>
            <person name="Dougan E. K."/>
            <person name="Thang M."/>
            <person name="Chan C."/>
        </authorList>
    </citation>
    <scope>NUCLEOTIDE SEQUENCE [LARGE SCALE GENOMIC DNA]</scope>
</reference>
<evidence type="ECO:0000313" key="2">
    <source>
        <dbReference type="Proteomes" id="UP001642484"/>
    </source>
</evidence>
<protein>
    <recommendedName>
        <fullName evidence="3">C3H1-type domain-containing protein</fullName>
    </recommendedName>
</protein>
<name>A0ABP0R0N8_9DINO</name>
<proteinExistence type="predicted"/>
<sequence>MSTIIYLEQMLSQSEHSERFHHSTMPTVRANEMCQCSNACVLFHSEYGCAKSERCEFCHLSHDVDIDFTRPRRARRLKLRDRLSQYLRRHKPDQPEVHASLQAEAQRHPYARFVIKGILHVLASRRASSTSQELFWL</sequence>
<keyword evidence="2" id="KW-1185">Reference proteome</keyword>
<evidence type="ECO:0000313" key="1">
    <source>
        <dbReference type="EMBL" id="CAK9092692.1"/>
    </source>
</evidence>
<comment type="caution">
    <text evidence="1">The sequence shown here is derived from an EMBL/GenBank/DDBJ whole genome shotgun (WGS) entry which is preliminary data.</text>
</comment>